<keyword evidence="1" id="KW-0812">Transmembrane</keyword>
<dbReference type="RefSeq" id="WP_139186313.1">
    <property type="nucleotide sequence ID" value="NZ_FNDT01000030.1"/>
</dbReference>
<evidence type="ECO:0000256" key="1">
    <source>
        <dbReference type="SAM" id="Phobius"/>
    </source>
</evidence>
<keyword evidence="3" id="KW-1185">Reference proteome</keyword>
<feature type="transmembrane region" description="Helical" evidence="1">
    <location>
        <begin position="443"/>
        <end position="466"/>
    </location>
</feature>
<dbReference type="OrthoDB" id="2014935at2"/>
<gene>
    <name evidence="2" type="ORF">SAMN04488693_13012</name>
</gene>
<feature type="transmembrane region" description="Helical" evidence="1">
    <location>
        <begin position="144"/>
        <end position="169"/>
    </location>
</feature>
<dbReference type="EMBL" id="FNDT01000030">
    <property type="protein sequence ID" value="SDI88412.1"/>
    <property type="molecule type" value="Genomic_DNA"/>
</dbReference>
<dbReference type="AlphaFoldDB" id="A0A1G8P7J3"/>
<organism evidence="2 3">
    <name type="scientific">Arthrobacter subterraneus</name>
    <dbReference type="NCBI Taxonomy" id="335973"/>
    <lineage>
        <taxon>Bacteria</taxon>
        <taxon>Bacillati</taxon>
        <taxon>Actinomycetota</taxon>
        <taxon>Actinomycetes</taxon>
        <taxon>Micrococcales</taxon>
        <taxon>Micrococcaceae</taxon>
        <taxon>Arthrobacter</taxon>
    </lineage>
</organism>
<feature type="transmembrane region" description="Helical" evidence="1">
    <location>
        <begin position="408"/>
        <end position="431"/>
    </location>
</feature>
<feature type="transmembrane region" description="Helical" evidence="1">
    <location>
        <begin position="181"/>
        <end position="202"/>
    </location>
</feature>
<keyword evidence="1" id="KW-1133">Transmembrane helix</keyword>
<name>A0A1G8P7J3_9MICC</name>
<feature type="transmembrane region" description="Helical" evidence="1">
    <location>
        <begin position="367"/>
        <end position="387"/>
    </location>
</feature>
<proteinExistence type="predicted"/>
<accession>A0A1G8P7J3</accession>
<feature type="transmembrane region" description="Helical" evidence="1">
    <location>
        <begin position="40"/>
        <end position="62"/>
    </location>
</feature>
<feature type="transmembrane region" description="Helical" evidence="1">
    <location>
        <begin position="103"/>
        <end position="123"/>
    </location>
</feature>
<feature type="transmembrane region" description="Helical" evidence="1">
    <location>
        <begin position="523"/>
        <end position="543"/>
    </location>
</feature>
<evidence type="ECO:0000313" key="2">
    <source>
        <dbReference type="EMBL" id="SDI88412.1"/>
    </source>
</evidence>
<sequence length="551" mass="56573">MNATLVADRRDHPAREEKAGSLTGALSLFRFALRRDRVRIPAWALGVGGMAGYFAAVIPLAYPDQAALQTRANIMKDPSGALLTGPGYGLENYTFGAMVTNEILGMLAVAAALMSIFLITRHTRAEEESGRAELIRAGVVGRRAPLAAAILTLLTANAAIGATLAAGLLGSGLAFPDTLAVSAGMALVGLVFGGVAAVTAQLSEHSRTASGMAGAALALAFLLRGIGDSQSVGGSALSWFSPIAWAQQTRAFTDLRWWPLLLCLSLFAVLLTVAVVLTAHRDFGAGLLPARSGRGSARASLVHPVGLILRMERGSIAGWSVGLVAFAVLTGSMGEGIVESFEAQPQLAAVFGQGAGGDVLRATLASFTAYFAMAVAVYAVISVNRLRAEEADGRTGAILAASVSRPRWLLSSLLVTTLGSTVMLLLIGIGLGTGAGMSVGDPALAADFALAGLVYLPLVLGFAGLAALSYGILRGGTWWVWLILVSAIIVGLYGPLLNLPDAVADAEPFGLMPRVPAESLDPVPVTAAALAALLLIGAGAAAFRRRDLEAG</sequence>
<feature type="transmembrane region" description="Helical" evidence="1">
    <location>
        <begin position="478"/>
        <end position="496"/>
    </location>
</feature>
<keyword evidence="1" id="KW-0472">Membrane</keyword>
<protein>
    <submittedName>
        <fullName evidence="2">ABC-2 type transport system permease protein</fullName>
    </submittedName>
</protein>
<evidence type="ECO:0000313" key="3">
    <source>
        <dbReference type="Proteomes" id="UP000199258"/>
    </source>
</evidence>
<reference evidence="2 3" key="1">
    <citation type="submission" date="2016-10" db="EMBL/GenBank/DDBJ databases">
        <authorList>
            <person name="de Groot N.N."/>
        </authorList>
    </citation>
    <scope>NUCLEOTIDE SEQUENCE [LARGE SCALE GENOMIC DNA]</scope>
    <source>
        <strain evidence="2 3">NP_1H</strain>
    </source>
</reference>
<dbReference type="Proteomes" id="UP000199258">
    <property type="component" value="Unassembled WGS sequence"/>
</dbReference>
<feature type="transmembrane region" description="Helical" evidence="1">
    <location>
        <begin position="257"/>
        <end position="279"/>
    </location>
</feature>
<dbReference type="STRING" id="335973.SAMN04488693_13012"/>